<reference evidence="1" key="1">
    <citation type="submission" date="2024-05" db="EMBL/GenBank/DDBJ databases">
        <authorList>
            <person name="Mugo M.M."/>
            <person name="Musyoki A.M."/>
            <person name="Makumi A.M."/>
            <person name="Mutai I."/>
            <person name="Drechsel O."/>
            <person name="Kering K.K."/>
            <person name="Muturi P."/>
            <person name="Mbae C.K."/>
            <person name="Kariuki S.M."/>
        </authorList>
    </citation>
    <scope>NUCLEOTIDE SEQUENCE</scope>
</reference>
<gene>
    <name evidence="1" type="ORF">YRYPWZST_CDS0248</name>
</gene>
<dbReference type="EMBL" id="PP856722">
    <property type="protein sequence ID" value="XCH40649.1"/>
    <property type="molecule type" value="Genomic_DNA"/>
</dbReference>
<proteinExistence type="predicted"/>
<sequence>MKDAKIIAYDPKMLNVYFEGDKIYGFDYRNKISLSRRLNGVAVAKVYLQGHTDWVLKFKKLLGHSGILETVYTGEGSFAENMRFQSRMVVKGYDVDYTGEFPVFVFLLESMEQ</sequence>
<organism evidence="1">
    <name type="scientific">Salmonella phage vB_SEnST11_KE23</name>
    <dbReference type="NCBI Taxonomy" id="3161174"/>
    <lineage>
        <taxon>Viruses</taxon>
        <taxon>Duplodnaviria</taxon>
        <taxon>Heunggongvirae</taxon>
        <taxon>Uroviricota</taxon>
        <taxon>Caudoviricetes</taxon>
        <taxon>Vequintavirinae</taxon>
        <taxon>Seunavirus</taxon>
    </lineage>
</organism>
<accession>A0AAU8GGK9</accession>
<protein>
    <submittedName>
        <fullName evidence="1">Virion structural protein</fullName>
    </submittedName>
</protein>
<name>A0AAU8GGK9_9CAUD</name>
<evidence type="ECO:0000313" key="1">
    <source>
        <dbReference type="EMBL" id="XCH40649.1"/>
    </source>
</evidence>